<dbReference type="HOGENOM" id="CLU_2673581_0_0_1"/>
<dbReference type="InParanoid" id="E9HHE2"/>
<evidence type="ECO:0000313" key="2">
    <source>
        <dbReference type="Proteomes" id="UP000000305"/>
    </source>
</evidence>
<dbReference type="Proteomes" id="UP000000305">
    <property type="component" value="Unassembled WGS sequence"/>
</dbReference>
<accession>E9HHE2</accession>
<evidence type="ECO:0000313" key="1">
    <source>
        <dbReference type="EMBL" id="EFX68847.1"/>
    </source>
</evidence>
<protein>
    <submittedName>
        <fullName evidence="1">Uncharacterized protein</fullName>
    </submittedName>
</protein>
<dbReference type="KEGG" id="dpx:DAPPUDRAFT_259545"/>
<sequence>MTTVKFIFKYVYKGHDCSNIESKTGTHQQAGEENEQVFVWNEIPTFTDTRYVSAPDPPIESSSFLSAIVLIPSPD</sequence>
<keyword evidence="2" id="KW-1185">Reference proteome</keyword>
<gene>
    <name evidence="1" type="ORF">DAPPUDRAFT_259545</name>
</gene>
<dbReference type="EMBL" id="GL732647">
    <property type="protein sequence ID" value="EFX68847.1"/>
    <property type="molecule type" value="Genomic_DNA"/>
</dbReference>
<dbReference type="AlphaFoldDB" id="E9HHE2"/>
<name>E9HHE2_DAPPU</name>
<reference evidence="1 2" key="1">
    <citation type="journal article" date="2011" name="Science">
        <title>The ecoresponsive genome of Daphnia pulex.</title>
        <authorList>
            <person name="Colbourne J.K."/>
            <person name="Pfrender M.E."/>
            <person name="Gilbert D."/>
            <person name="Thomas W.K."/>
            <person name="Tucker A."/>
            <person name="Oakley T.H."/>
            <person name="Tokishita S."/>
            <person name="Aerts A."/>
            <person name="Arnold G.J."/>
            <person name="Basu M.K."/>
            <person name="Bauer D.J."/>
            <person name="Caceres C.E."/>
            <person name="Carmel L."/>
            <person name="Casola C."/>
            <person name="Choi J.H."/>
            <person name="Detter J.C."/>
            <person name="Dong Q."/>
            <person name="Dusheyko S."/>
            <person name="Eads B.D."/>
            <person name="Frohlich T."/>
            <person name="Geiler-Samerotte K.A."/>
            <person name="Gerlach D."/>
            <person name="Hatcher P."/>
            <person name="Jogdeo S."/>
            <person name="Krijgsveld J."/>
            <person name="Kriventseva E.V."/>
            <person name="Kultz D."/>
            <person name="Laforsch C."/>
            <person name="Lindquist E."/>
            <person name="Lopez J."/>
            <person name="Manak J.R."/>
            <person name="Muller J."/>
            <person name="Pangilinan J."/>
            <person name="Patwardhan R.P."/>
            <person name="Pitluck S."/>
            <person name="Pritham E.J."/>
            <person name="Rechtsteiner A."/>
            <person name="Rho M."/>
            <person name="Rogozin I.B."/>
            <person name="Sakarya O."/>
            <person name="Salamov A."/>
            <person name="Schaack S."/>
            <person name="Shapiro H."/>
            <person name="Shiga Y."/>
            <person name="Skalitzky C."/>
            <person name="Smith Z."/>
            <person name="Souvorov A."/>
            <person name="Sung W."/>
            <person name="Tang Z."/>
            <person name="Tsuchiya D."/>
            <person name="Tu H."/>
            <person name="Vos H."/>
            <person name="Wang M."/>
            <person name="Wolf Y.I."/>
            <person name="Yamagata H."/>
            <person name="Yamada T."/>
            <person name="Ye Y."/>
            <person name="Shaw J.R."/>
            <person name="Andrews J."/>
            <person name="Crease T.J."/>
            <person name="Tang H."/>
            <person name="Lucas S.M."/>
            <person name="Robertson H.M."/>
            <person name="Bork P."/>
            <person name="Koonin E.V."/>
            <person name="Zdobnov E.M."/>
            <person name="Grigoriev I.V."/>
            <person name="Lynch M."/>
            <person name="Boore J.L."/>
        </authorList>
    </citation>
    <scope>NUCLEOTIDE SEQUENCE [LARGE SCALE GENOMIC DNA]</scope>
</reference>
<dbReference type="OrthoDB" id="6377814at2759"/>
<proteinExistence type="predicted"/>
<organism evidence="1 2">
    <name type="scientific">Daphnia pulex</name>
    <name type="common">Water flea</name>
    <dbReference type="NCBI Taxonomy" id="6669"/>
    <lineage>
        <taxon>Eukaryota</taxon>
        <taxon>Metazoa</taxon>
        <taxon>Ecdysozoa</taxon>
        <taxon>Arthropoda</taxon>
        <taxon>Crustacea</taxon>
        <taxon>Branchiopoda</taxon>
        <taxon>Diplostraca</taxon>
        <taxon>Cladocera</taxon>
        <taxon>Anomopoda</taxon>
        <taxon>Daphniidae</taxon>
        <taxon>Daphnia</taxon>
    </lineage>
</organism>